<proteinExistence type="predicted"/>
<dbReference type="EMBL" id="JAPHNL010000240">
    <property type="protein sequence ID" value="MCX3061798.1"/>
    <property type="molecule type" value="Genomic_DNA"/>
</dbReference>
<protein>
    <submittedName>
        <fullName evidence="1">Serine protease</fullName>
    </submittedName>
</protein>
<reference evidence="1" key="1">
    <citation type="submission" date="2022-10" db="EMBL/GenBank/DDBJ databases">
        <title>Streptomyces beihaiensis sp. nov., a chitin degrading actinobacterium, isolated from shrimp pond soil.</title>
        <authorList>
            <person name="Xie J."/>
            <person name="Shen N."/>
        </authorList>
    </citation>
    <scope>NUCLEOTIDE SEQUENCE</scope>
    <source>
        <strain evidence="1">GXMU-J5</strain>
    </source>
</reference>
<accession>A0ABT3U0R2</accession>
<comment type="caution">
    <text evidence="1">The sequence shown here is derived from an EMBL/GenBank/DDBJ whole genome shotgun (WGS) entry which is preliminary data.</text>
</comment>
<keyword evidence="2" id="KW-1185">Reference proteome</keyword>
<keyword evidence="1" id="KW-0645">Protease</keyword>
<organism evidence="1 2">
    <name type="scientific">Streptomyces beihaiensis</name>
    <dbReference type="NCBI Taxonomy" id="2984495"/>
    <lineage>
        <taxon>Bacteria</taxon>
        <taxon>Bacillati</taxon>
        <taxon>Actinomycetota</taxon>
        <taxon>Actinomycetes</taxon>
        <taxon>Kitasatosporales</taxon>
        <taxon>Streptomycetaceae</taxon>
        <taxon>Streptomyces</taxon>
    </lineage>
</organism>
<feature type="non-terminal residue" evidence="1">
    <location>
        <position position="1"/>
    </location>
</feature>
<dbReference type="Proteomes" id="UP001163064">
    <property type="component" value="Unassembled WGS sequence"/>
</dbReference>
<gene>
    <name evidence="1" type="ORF">OFY01_18930</name>
</gene>
<evidence type="ECO:0000313" key="2">
    <source>
        <dbReference type="Proteomes" id="UP001163064"/>
    </source>
</evidence>
<evidence type="ECO:0000313" key="1">
    <source>
        <dbReference type="EMBL" id="MCX3061798.1"/>
    </source>
</evidence>
<sequence>AVALVGELAQERPRTAAAHVAVFVGRRLEHGPGDRAVLRPLVVALLHSPSVSVRAALAGVLAEPGTPASRALRTELLDLLFTQERDPAVLDAVLTEAARGAARRGRPRTRDLVHRTGQLLVRTPEGAACFDRRLVDLARAVPGFAALVTRWLAAQPQEWAALVGPGARRMVENLSGQGVPA</sequence>
<keyword evidence="1" id="KW-0378">Hydrolase</keyword>
<name>A0ABT3U0R2_9ACTN</name>
<dbReference type="GO" id="GO:0006508">
    <property type="term" value="P:proteolysis"/>
    <property type="evidence" value="ECO:0007669"/>
    <property type="project" value="UniProtKB-KW"/>
</dbReference>
<dbReference type="GO" id="GO:0008233">
    <property type="term" value="F:peptidase activity"/>
    <property type="evidence" value="ECO:0007669"/>
    <property type="project" value="UniProtKB-KW"/>
</dbReference>